<keyword evidence="8 10" id="KW-0414">Isoprene biosynthesis</keyword>
<keyword evidence="14" id="KW-1185">Reference proteome</keyword>
<dbReference type="HAMAP" id="MF_00202">
    <property type="entry name" value="Idi"/>
    <property type="match status" value="1"/>
</dbReference>
<keyword evidence="7 10" id="KW-0464">Manganese</keyword>
<feature type="active site" evidence="10 11">
    <location>
        <position position="63"/>
    </location>
</feature>
<dbReference type="GO" id="GO:0005737">
    <property type="term" value="C:cytoplasm"/>
    <property type="evidence" value="ECO:0007669"/>
    <property type="project" value="UniProtKB-SubCell"/>
</dbReference>
<comment type="cofactor">
    <cofactor evidence="10">
        <name>Mn(2+)</name>
        <dbReference type="ChEBI" id="CHEBI:29035"/>
    </cofactor>
    <text evidence="10">Binds 1 Mn(2+) ion per subunit.</text>
</comment>
<evidence type="ECO:0000256" key="3">
    <source>
        <dbReference type="ARBA" id="ARBA00012057"/>
    </source>
</evidence>
<evidence type="ECO:0000259" key="12">
    <source>
        <dbReference type="PROSITE" id="PS51462"/>
    </source>
</evidence>
<dbReference type="PROSITE" id="PS51462">
    <property type="entry name" value="NUDIX"/>
    <property type="match status" value="1"/>
</dbReference>
<feature type="binding site" evidence="10">
    <location>
        <position position="109"/>
    </location>
    <ligand>
        <name>Mn(2+)</name>
        <dbReference type="ChEBI" id="CHEBI:29035"/>
    </ligand>
</feature>
<evidence type="ECO:0000256" key="5">
    <source>
        <dbReference type="ARBA" id="ARBA00022723"/>
    </source>
</evidence>
<dbReference type="Gene3D" id="3.90.79.10">
    <property type="entry name" value="Nucleoside Triphosphate Pyrophosphohydrolase"/>
    <property type="match status" value="1"/>
</dbReference>
<reference evidence="13 14" key="1">
    <citation type="submission" date="2017-06" db="EMBL/GenBank/DDBJ databases">
        <authorList>
            <person name="Kim H.J."/>
            <person name="Triplett B.A."/>
        </authorList>
    </citation>
    <scope>NUCLEOTIDE SEQUENCE [LARGE SCALE GENOMIC DNA]</scope>
    <source>
        <strain evidence="13 14">DSM 29339</strain>
    </source>
</reference>
<evidence type="ECO:0000256" key="10">
    <source>
        <dbReference type="HAMAP-Rule" id="MF_00202"/>
    </source>
</evidence>
<dbReference type="GO" id="GO:0009240">
    <property type="term" value="P:isopentenyl diphosphate biosynthetic process"/>
    <property type="evidence" value="ECO:0007669"/>
    <property type="project" value="TreeGrafter"/>
</dbReference>
<feature type="active site" evidence="10 11">
    <location>
        <position position="111"/>
    </location>
</feature>
<dbReference type="NCBIfam" id="TIGR02150">
    <property type="entry name" value="IPP_isom_1"/>
    <property type="match status" value="1"/>
</dbReference>
<dbReference type="Pfam" id="PF00293">
    <property type="entry name" value="NUDIX"/>
    <property type="match status" value="1"/>
</dbReference>
<dbReference type="GO" id="GO:0046872">
    <property type="term" value="F:metal ion binding"/>
    <property type="evidence" value="ECO:0007669"/>
    <property type="project" value="UniProtKB-KW"/>
</dbReference>
<accession>A0A239I553</accession>
<proteinExistence type="inferred from homology"/>
<keyword evidence="6 10" id="KW-0460">Magnesium</keyword>
<feature type="binding site" evidence="10">
    <location>
        <position position="83"/>
    </location>
    <ligand>
        <name>Mg(2+)</name>
        <dbReference type="ChEBI" id="CHEBI:18420"/>
    </ligand>
</feature>
<dbReference type="SUPFAM" id="SSF55811">
    <property type="entry name" value="Nudix"/>
    <property type="match status" value="1"/>
</dbReference>
<evidence type="ECO:0000256" key="8">
    <source>
        <dbReference type="ARBA" id="ARBA00023229"/>
    </source>
</evidence>
<dbReference type="AlphaFoldDB" id="A0A239I553"/>
<evidence type="ECO:0000256" key="11">
    <source>
        <dbReference type="PIRSR" id="PIRSR018427-1"/>
    </source>
</evidence>
<feature type="domain" description="Nudix hydrolase" evidence="12">
    <location>
        <begin position="27"/>
        <end position="161"/>
    </location>
</feature>
<comment type="similarity">
    <text evidence="2 10">Belongs to the IPP isomerase type 1 family.</text>
</comment>
<evidence type="ECO:0000256" key="2">
    <source>
        <dbReference type="ARBA" id="ARBA00007579"/>
    </source>
</evidence>
<evidence type="ECO:0000313" key="14">
    <source>
        <dbReference type="Proteomes" id="UP000198426"/>
    </source>
</evidence>
<evidence type="ECO:0000256" key="1">
    <source>
        <dbReference type="ARBA" id="ARBA00004826"/>
    </source>
</evidence>
<comment type="catalytic activity">
    <reaction evidence="10">
        <text>isopentenyl diphosphate = dimethylallyl diphosphate</text>
        <dbReference type="Rhea" id="RHEA:23284"/>
        <dbReference type="ChEBI" id="CHEBI:57623"/>
        <dbReference type="ChEBI" id="CHEBI:128769"/>
        <dbReference type="EC" id="5.3.3.2"/>
    </reaction>
</comment>
<dbReference type="Proteomes" id="UP000198426">
    <property type="component" value="Unassembled WGS sequence"/>
</dbReference>
<evidence type="ECO:0000256" key="7">
    <source>
        <dbReference type="ARBA" id="ARBA00023211"/>
    </source>
</evidence>
<evidence type="ECO:0000256" key="9">
    <source>
        <dbReference type="ARBA" id="ARBA00023235"/>
    </source>
</evidence>
<dbReference type="InterPro" id="IPR000086">
    <property type="entry name" value="NUDIX_hydrolase_dom"/>
</dbReference>
<dbReference type="PANTHER" id="PTHR10885:SF0">
    <property type="entry name" value="ISOPENTENYL-DIPHOSPHATE DELTA-ISOMERASE"/>
    <property type="match status" value="1"/>
</dbReference>
<comment type="cofactor">
    <cofactor evidence="10">
        <name>Mg(2+)</name>
        <dbReference type="ChEBI" id="CHEBI:18420"/>
    </cofactor>
    <text evidence="10">Binds 1 Mg(2+) ion per subunit. The magnesium ion binds only when substrate is bound.</text>
</comment>
<dbReference type="EMBL" id="FZOY01000004">
    <property type="protein sequence ID" value="SNS89006.1"/>
    <property type="molecule type" value="Genomic_DNA"/>
</dbReference>
<dbReference type="OrthoDB" id="9809458at2"/>
<dbReference type="InterPro" id="IPR015797">
    <property type="entry name" value="NUDIX_hydrolase-like_dom_sf"/>
</dbReference>
<keyword evidence="4 10" id="KW-0963">Cytoplasm</keyword>
<organism evidence="13 14">
    <name type="scientific">Tropicimonas sediminicola</name>
    <dbReference type="NCBI Taxonomy" id="1031541"/>
    <lineage>
        <taxon>Bacteria</taxon>
        <taxon>Pseudomonadati</taxon>
        <taxon>Pseudomonadota</taxon>
        <taxon>Alphaproteobacteria</taxon>
        <taxon>Rhodobacterales</taxon>
        <taxon>Roseobacteraceae</taxon>
        <taxon>Tropicimonas</taxon>
    </lineage>
</organism>
<feature type="binding site" evidence="10">
    <location>
        <position position="23"/>
    </location>
    <ligand>
        <name>Mn(2+)</name>
        <dbReference type="ChEBI" id="CHEBI:29035"/>
    </ligand>
</feature>
<gene>
    <name evidence="10" type="primary">idi</name>
    <name evidence="13" type="ORF">SAMN05421757_104231</name>
</gene>
<feature type="binding site" evidence="10">
    <location>
        <position position="111"/>
    </location>
    <ligand>
        <name>Mn(2+)</name>
        <dbReference type="ChEBI" id="CHEBI:29035"/>
    </ligand>
</feature>
<dbReference type="EC" id="5.3.3.2" evidence="3 10"/>
<feature type="binding site" evidence="10">
    <location>
        <position position="29"/>
    </location>
    <ligand>
        <name>Mn(2+)</name>
        <dbReference type="ChEBI" id="CHEBI:29035"/>
    </ligand>
</feature>
<comment type="pathway">
    <text evidence="1 10">Isoprenoid biosynthesis; dimethylallyl diphosphate biosynthesis; dimethylallyl diphosphate from isopentenyl diphosphate: step 1/1.</text>
</comment>
<dbReference type="PANTHER" id="PTHR10885">
    <property type="entry name" value="ISOPENTENYL-DIPHOSPHATE DELTA-ISOMERASE"/>
    <property type="match status" value="1"/>
</dbReference>
<dbReference type="GO" id="GO:0050992">
    <property type="term" value="P:dimethylallyl diphosphate biosynthetic process"/>
    <property type="evidence" value="ECO:0007669"/>
    <property type="project" value="UniProtKB-UniRule"/>
</dbReference>
<name>A0A239I553_9RHOB</name>
<evidence type="ECO:0000256" key="4">
    <source>
        <dbReference type="ARBA" id="ARBA00022490"/>
    </source>
</evidence>
<evidence type="ECO:0000313" key="13">
    <source>
        <dbReference type="EMBL" id="SNS89006.1"/>
    </source>
</evidence>
<dbReference type="GO" id="GO:0004452">
    <property type="term" value="F:isopentenyl-diphosphate delta-isomerase activity"/>
    <property type="evidence" value="ECO:0007669"/>
    <property type="project" value="UniProtKB-UniRule"/>
</dbReference>
<dbReference type="UniPathway" id="UPA00059">
    <property type="reaction ID" value="UER00104"/>
</dbReference>
<dbReference type="NCBIfam" id="NF002995">
    <property type="entry name" value="PRK03759.1"/>
    <property type="match status" value="1"/>
</dbReference>
<evidence type="ECO:0000256" key="6">
    <source>
        <dbReference type="ARBA" id="ARBA00022842"/>
    </source>
</evidence>
<comment type="subcellular location">
    <subcellularLocation>
        <location evidence="10">Cytoplasm</location>
    </subcellularLocation>
</comment>
<feature type="binding site" evidence="10">
    <location>
        <position position="65"/>
    </location>
    <ligand>
        <name>Mn(2+)</name>
        <dbReference type="ChEBI" id="CHEBI:29035"/>
    </ligand>
</feature>
<protein>
    <recommendedName>
        <fullName evidence="3 10">Isopentenyl-diphosphate Delta-isomerase</fullName>
        <shortName evidence="10">IPP isomerase</shortName>
        <ecNumber evidence="3 10">5.3.3.2</ecNumber>
    </recommendedName>
    <alternativeName>
        <fullName evidence="10">IPP:DMAPP isomerase</fullName>
    </alternativeName>
    <alternativeName>
        <fullName evidence="10">Isopentenyl pyrophosphate isomerase</fullName>
    </alternativeName>
</protein>
<keyword evidence="9 10" id="KW-0413">Isomerase</keyword>
<dbReference type="InterPro" id="IPR011876">
    <property type="entry name" value="IsopentenylPP_isomerase_typ1"/>
</dbReference>
<sequence length="177" mass="20641">MTDQMIPAWVDGTLKPVDKLEVHRRGLRHKAVSVFVMDGENVLLQRRAATKYHTPGLWANTCCTHPRWMEPAADCAIRRLREELGVTGLYPAHRDRVEYRADVGNGMIEHEVVDIFMAMAERKMKVDPNPDEVAQVEWVGFYDLTAEIARRPERFTPWLRIYLDEHRDRIFGTLMRP</sequence>
<dbReference type="InterPro" id="IPR056375">
    <property type="entry name" value="Idi_bact"/>
</dbReference>
<dbReference type="RefSeq" id="WP_089233322.1">
    <property type="nucleotide sequence ID" value="NZ_FZOY01000004.1"/>
</dbReference>
<comment type="function">
    <text evidence="10">Catalyzes the 1,3-allylic rearrangement of the homoallylic substrate isopentenyl (IPP) to its highly electrophilic allylic isomer, dimethylallyl diphosphate (DMAPP).</text>
</comment>
<keyword evidence="5 10" id="KW-0479">Metal-binding</keyword>
<dbReference type="CDD" id="cd02885">
    <property type="entry name" value="NUDIX_IPP_Isomerase"/>
    <property type="match status" value="1"/>
</dbReference>
<dbReference type="PIRSF" id="PIRSF018427">
    <property type="entry name" value="Isopntndiph_ism"/>
    <property type="match status" value="1"/>
</dbReference>